<dbReference type="GO" id="GO:0016740">
    <property type="term" value="F:transferase activity"/>
    <property type="evidence" value="ECO:0007669"/>
    <property type="project" value="UniProtKB-KW"/>
</dbReference>
<evidence type="ECO:0000259" key="1">
    <source>
        <dbReference type="Pfam" id="PF13524"/>
    </source>
</evidence>
<dbReference type="OrthoDB" id="6638088at2"/>
<organism evidence="2 3">
    <name type="scientific">Haloflavibacter putidus</name>
    <dbReference type="NCBI Taxonomy" id="2576776"/>
    <lineage>
        <taxon>Bacteria</taxon>
        <taxon>Pseudomonadati</taxon>
        <taxon>Bacteroidota</taxon>
        <taxon>Flavobacteriia</taxon>
        <taxon>Flavobacteriales</taxon>
        <taxon>Flavobacteriaceae</taxon>
        <taxon>Haloflavibacter</taxon>
    </lineage>
</organism>
<gene>
    <name evidence="2" type="ORF">FKR84_07460</name>
</gene>
<dbReference type="Gene3D" id="3.40.50.2000">
    <property type="entry name" value="Glycogen Phosphorylase B"/>
    <property type="match status" value="1"/>
</dbReference>
<keyword evidence="3" id="KW-1185">Reference proteome</keyword>
<feature type="domain" description="Spore protein YkvP/CgeB glycosyl transferase-like" evidence="1">
    <location>
        <begin position="253"/>
        <end position="373"/>
    </location>
</feature>
<dbReference type="Proteomes" id="UP000317169">
    <property type="component" value="Unassembled WGS sequence"/>
</dbReference>
<dbReference type="AlphaFoldDB" id="A0A507ZVK8"/>
<dbReference type="Pfam" id="PF13524">
    <property type="entry name" value="Glyco_trans_1_2"/>
    <property type="match status" value="1"/>
</dbReference>
<dbReference type="InterPro" id="IPR055259">
    <property type="entry name" value="YkvP/CgeB_Glyco_trans-like"/>
</dbReference>
<evidence type="ECO:0000313" key="2">
    <source>
        <dbReference type="EMBL" id="TQD38815.1"/>
    </source>
</evidence>
<dbReference type="RefSeq" id="WP_141421673.1">
    <property type="nucleotide sequence ID" value="NZ_VIAR01000006.1"/>
</dbReference>
<name>A0A507ZVK8_9FLAO</name>
<protein>
    <submittedName>
        <fullName evidence="2">Glycosyltransferase family 4 protein</fullName>
    </submittedName>
</protein>
<sequence>MKILLIGEFSRLHNSLKKGLQELGHEVLLIGDGDSFKNYPIDISLAANFINRYFIFKKFKNALFRFTSINLELYETYFRFLKIKKQLKGYDVVQFIHADALKMPLKLQLKQIEFLQQHNNKLFLLVCGNDYRTVKFLQQKTLKYSVLSPYFLNNATKKDYRYLLPYAEQKYENYYLKAEAYMQGLIASDIDYLLVLQNHKKNLGMLPNPVITADVLPIKPSKKTQIFLGINRSTKVRKGISFFEKALEVIEKKYPNEVEITVVENIPYQEYIKRYQNCHIFLDMVYAYDQGYNALEAMAQEKVVFTGAEQEFLEHYALQEDEVCINALPDVAYLVRKLSWLIENPGKIIEIGENARKFVKSKHDYVKIAKKYIDTWRQP</sequence>
<dbReference type="SUPFAM" id="SSF53756">
    <property type="entry name" value="UDP-Glycosyltransferase/glycogen phosphorylase"/>
    <property type="match status" value="1"/>
</dbReference>
<reference evidence="2 3" key="1">
    <citation type="submission" date="2019-06" db="EMBL/GenBank/DDBJ databases">
        <title>Flavibacter putida gen. nov., sp. nov., a novel marine bacterium of the family Flavobacteriaceae isolated from coastal seawater.</title>
        <authorList>
            <person name="Feng X."/>
        </authorList>
    </citation>
    <scope>NUCLEOTIDE SEQUENCE [LARGE SCALE GENOMIC DNA]</scope>
    <source>
        <strain evidence="2 3">PLHSN227</strain>
    </source>
</reference>
<accession>A0A507ZVK8</accession>
<keyword evidence="2" id="KW-0808">Transferase</keyword>
<evidence type="ECO:0000313" key="3">
    <source>
        <dbReference type="Proteomes" id="UP000317169"/>
    </source>
</evidence>
<dbReference type="EMBL" id="VIAR01000006">
    <property type="protein sequence ID" value="TQD38815.1"/>
    <property type="molecule type" value="Genomic_DNA"/>
</dbReference>
<proteinExistence type="predicted"/>
<comment type="caution">
    <text evidence="2">The sequence shown here is derived from an EMBL/GenBank/DDBJ whole genome shotgun (WGS) entry which is preliminary data.</text>
</comment>